<organism evidence="2 3">
    <name type="scientific">Gordonia sputi NBRC 100414</name>
    <dbReference type="NCBI Taxonomy" id="1089453"/>
    <lineage>
        <taxon>Bacteria</taxon>
        <taxon>Bacillati</taxon>
        <taxon>Actinomycetota</taxon>
        <taxon>Actinomycetes</taxon>
        <taxon>Mycobacteriales</taxon>
        <taxon>Gordoniaceae</taxon>
        <taxon>Gordonia</taxon>
    </lineage>
</organism>
<evidence type="ECO:0000313" key="2">
    <source>
        <dbReference type="EMBL" id="GAB41318.1"/>
    </source>
</evidence>
<evidence type="ECO:0008006" key="4">
    <source>
        <dbReference type="Google" id="ProtNLM"/>
    </source>
</evidence>
<protein>
    <recommendedName>
        <fullName evidence="4">Polysaccharide chain length determinant N-terminal domain-containing protein</fullName>
    </recommendedName>
</protein>
<feature type="transmembrane region" description="Helical" evidence="1">
    <location>
        <begin position="12"/>
        <end position="38"/>
    </location>
</feature>
<comment type="caution">
    <text evidence="2">The sequence shown here is derived from an EMBL/GenBank/DDBJ whole genome shotgun (WGS) entry which is preliminary data.</text>
</comment>
<evidence type="ECO:0000313" key="3">
    <source>
        <dbReference type="Proteomes" id="UP000005845"/>
    </source>
</evidence>
<feature type="transmembrane region" description="Helical" evidence="1">
    <location>
        <begin position="180"/>
        <end position="205"/>
    </location>
</feature>
<dbReference type="PANTHER" id="PTHR32309">
    <property type="entry name" value="TYROSINE-PROTEIN KINASE"/>
    <property type="match status" value="1"/>
</dbReference>
<keyword evidence="3" id="KW-1185">Reference proteome</keyword>
<dbReference type="AlphaFoldDB" id="H5U6G0"/>
<dbReference type="eggNOG" id="COG3944">
    <property type="taxonomic scope" value="Bacteria"/>
</dbReference>
<name>H5U6G0_9ACTN</name>
<accession>H5U6G0</accession>
<reference evidence="2 3" key="1">
    <citation type="submission" date="2012-02" db="EMBL/GenBank/DDBJ databases">
        <title>Whole genome shotgun sequence of Gordonia sputi NBRC 100414.</title>
        <authorList>
            <person name="Yoshida I."/>
            <person name="Hosoyama A."/>
            <person name="Tsuchikane K."/>
            <person name="Katsumata H."/>
            <person name="Yamazaki S."/>
            <person name="Fujita N."/>
        </authorList>
    </citation>
    <scope>NUCLEOTIDE SEQUENCE [LARGE SCALE GENOMIC DNA]</scope>
    <source>
        <strain evidence="2 3">NBRC 100414</strain>
    </source>
</reference>
<dbReference type="Proteomes" id="UP000005845">
    <property type="component" value="Unassembled WGS sequence"/>
</dbReference>
<keyword evidence="1" id="KW-0472">Membrane</keyword>
<keyword evidence="1" id="KW-0812">Transmembrane</keyword>
<dbReference type="PANTHER" id="PTHR32309:SF31">
    <property type="entry name" value="CAPSULAR EXOPOLYSACCHARIDE FAMILY"/>
    <property type="match status" value="1"/>
</dbReference>
<evidence type="ECO:0000256" key="1">
    <source>
        <dbReference type="SAM" id="Phobius"/>
    </source>
</evidence>
<keyword evidence="1" id="KW-1133">Transmembrane helix</keyword>
<dbReference type="RefSeq" id="WP_005208637.1">
    <property type="nucleotide sequence ID" value="NZ_BAFC01000123.1"/>
</dbReference>
<dbReference type="InterPro" id="IPR050445">
    <property type="entry name" value="Bact_polysacc_biosynth/exp"/>
</dbReference>
<gene>
    <name evidence="2" type="ORF">GOSPT_125_00850</name>
</gene>
<dbReference type="EMBL" id="BAFC01000123">
    <property type="protein sequence ID" value="GAB41318.1"/>
    <property type="molecule type" value="Genomic_DNA"/>
</dbReference>
<proteinExistence type="predicted"/>
<sequence>MRSPSTRTVGEYAHILLRGGIVLICAAIAGGLAGWLAAEMTPKTYESQARLLIVAPGSATVSSARTSGLAGQLRAPSYRELATSDQLLMRVAAAQWPGIDPQTPPADLRERVVASIEPTNAVLTITTTGDTPQAAQQLSAALAGEMPKLVVEVDNLNGRAPYELKTIDAATDMGVTSPKLLTYIGLGAAVAVVFSAVALLAFSLLRNRVDDALGASNTLRSSRELENSQ</sequence>